<evidence type="ECO:0000313" key="3">
    <source>
        <dbReference type="EMBL" id="MCL6728836.1"/>
    </source>
</evidence>
<dbReference type="SUPFAM" id="SSF55961">
    <property type="entry name" value="Bet v1-like"/>
    <property type="match status" value="1"/>
</dbReference>
<protein>
    <submittedName>
        <fullName evidence="3">ATPase</fullName>
    </submittedName>
</protein>
<dbReference type="PROSITE" id="PS50042">
    <property type="entry name" value="CNMP_BINDING_3"/>
    <property type="match status" value="1"/>
</dbReference>
<dbReference type="RefSeq" id="WP_249830338.1">
    <property type="nucleotide sequence ID" value="NZ_JAMGBE010000001.1"/>
</dbReference>
<gene>
    <name evidence="3" type="ORF">LZ538_02055</name>
</gene>
<feature type="chain" id="PRO_5045877755" evidence="1">
    <location>
        <begin position="19"/>
        <end position="175"/>
    </location>
</feature>
<keyword evidence="4" id="KW-1185">Reference proteome</keyword>
<evidence type="ECO:0000256" key="1">
    <source>
        <dbReference type="SAM" id="SignalP"/>
    </source>
</evidence>
<dbReference type="InterPro" id="IPR023393">
    <property type="entry name" value="START-like_dom_sf"/>
</dbReference>
<dbReference type="Gene3D" id="3.30.530.20">
    <property type="match status" value="1"/>
</dbReference>
<dbReference type="EMBL" id="JAMGBE010000001">
    <property type="protein sequence ID" value="MCL6728836.1"/>
    <property type="molecule type" value="Genomic_DNA"/>
</dbReference>
<sequence>MKAWVALASLMAASAAPAEVVSASSNGFEVRQTVSLVVKPEVAFAAFSNVSGWWDAEHTYSGDSSNLSLDLRPGGCFCERFPEGGGGVEHMRVVYVEPGKRVVLTGALGPLLYEATTGVMDVQVKSTAAGSQLTLNYRAAGFANGGADKLAPLVDGVLAGQMKRLRAFATARPRT</sequence>
<keyword evidence="1" id="KW-0732">Signal</keyword>
<organism evidence="3 4">
    <name type="scientific">Sphingomonas hankyongi</name>
    <dbReference type="NCBI Taxonomy" id="2908209"/>
    <lineage>
        <taxon>Bacteria</taxon>
        <taxon>Pseudomonadati</taxon>
        <taxon>Pseudomonadota</taxon>
        <taxon>Alphaproteobacteria</taxon>
        <taxon>Sphingomonadales</taxon>
        <taxon>Sphingomonadaceae</taxon>
        <taxon>Sphingomonas</taxon>
    </lineage>
</organism>
<reference evidence="3" key="1">
    <citation type="submission" date="2022-05" db="EMBL/GenBank/DDBJ databases">
        <authorList>
            <person name="Jo J.-H."/>
            <person name="Im W.-T."/>
        </authorList>
    </citation>
    <scope>NUCLEOTIDE SEQUENCE</scope>
    <source>
        <strain evidence="3">SE220</strain>
    </source>
</reference>
<dbReference type="Proteomes" id="UP001165342">
    <property type="component" value="Unassembled WGS sequence"/>
</dbReference>
<name>A0ABT0RZ41_9SPHN</name>
<comment type="caution">
    <text evidence="3">The sequence shown here is derived from an EMBL/GenBank/DDBJ whole genome shotgun (WGS) entry which is preliminary data.</text>
</comment>
<evidence type="ECO:0000313" key="4">
    <source>
        <dbReference type="Proteomes" id="UP001165342"/>
    </source>
</evidence>
<accession>A0ABT0RZ41</accession>
<feature type="signal peptide" evidence="1">
    <location>
        <begin position="1"/>
        <end position="18"/>
    </location>
</feature>
<dbReference type="InterPro" id="IPR000595">
    <property type="entry name" value="cNMP-bd_dom"/>
</dbReference>
<proteinExistence type="predicted"/>
<evidence type="ECO:0000259" key="2">
    <source>
        <dbReference type="PROSITE" id="PS50042"/>
    </source>
</evidence>
<feature type="domain" description="Cyclic nucleotide-binding" evidence="2">
    <location>
        <begin position="95"/>
        <end position="175"/>
    </location>
</feature>